<protein>
    <recommendedName>
        <fullName evidence="3">Ubiquitin-like protease family profile domain-containing protein</fullName>
    </recommendedName>
</protein>
<dbReference type="Proteomes" id="UP001159405">
    <property type="component" value="Unassembled WGS sequence"/>
</dbReference>
<proteinExistence type="predicted"/>
<dbReference type="InterPro" id="IPR038765">
    <property type="entry name" value="Papain-like_cys_pep_sf"/>
</dbReference>
<comment type="caution">
    <text evidence="1">The sequence shown here is derived from an EMBL/GenBank/DDBJ whole genome shotgun (WGS) entry which is preliminary data.</text>
</comment>
<accession>A0ABN8QB10</accession>
<dbReference type="Gene3D" id="1.10.418.20">
    <property type="match status" value="1"/>
</dbReference>
<evidence type="ECO:0000313" key="2">
    <source>
        <dbReference type="Proteomes" id="UP001159405"/>
    </source>
</evidence>
<organism evidence="1 2">
    <name type="scientific">Porites lobata</name>
    <dbReference type="NCBI Taxonomy" id="104759"/>
    <lineage>
        <taxon>Eukaryota</taxon>
        <taxon>Metazoa</taxon>
        <taxon>Cnidaria</taxon>
        <taxon>Anthozoa</taxon>
        <taxon>Hexacorallia</taxon>
        <taxon>Scleractinia</taxon>
        <taxon>Fungiina</taxon>
        <taxon>Poritidae</taxon>
        <taxon>Porites</taxon>
    </lineage>
</organism>
<reference evidence="1 2" key="1">
    <citation type="submission" date="2022-05" db="EMBL/GenBank/DDBJ databases">
        <authorList>
            <consortium name="Genoscope - CEA"/>
            <person name="William W."/>
        </authorList>
    </citation>
    <scope>NUCLEOTIDE SEQUENCE [LARGE SCALE GENOMIC DNA]</scope>
</reference>
<name>A0ABN8QB10_9CNID</name>
<evidence type="ECO:0008006" key="3">
    <source>
        <dbReference type="Google" id="ProtNLM"/>
    </source>
</evidence>
<keyword evidence="2" id="KW-1185">Reference proteome</keyword>
<gene>
    <name evidence="1" type="ORF">PLOB_00003128</name>
</gene>
<dbReference type="EMBL" id="CALNXK010000110">
    <property type="protein sequence ID" value="CAH3158261.1"/>
    <property type="molecule type" value="Genomic_DNA"/>
</dbReference>
<evidence type="ECO:0000313" key="1">
    <source>
        <dbReference type="EMBL" id="CAH3158261.1"/>
    </source>
</evidence>
<sequence>MTSQRSNYVLKVPQQLPGSNNCGFHIFMFADHFLKDLKVYESDPNGYVNAEHQWFDPKDAETKRTLTRTHLEALFQ</sequence>
<dbReference type="SUPFAM" id="SSF54001">
    <property type="entry name" value="Cysteine proteinases"/>
    <property type="match status" value="1"/>
</dbReference>